<keyword evidence="2" id="KW-1185">Reference proteome</keyword>
<gene>
    <name evidence="1" type="primary">DZANK1</name>
</gene>
<dbReference type="HGNC" id="HGNC:15858">
    <property type="gene designation" value="DZANK1"/>
</dbReference>
<name>A0A8V8TNM4_HUMAN</name>
<keyword evidence="3" id="KW-1267">Proteomics identification</keyword>
<sequence>MTAGSVCVPQIIPLRVPQPGKANHEIDNNTLLEMKSETADRVAL</sequence>
<dbReference type="Ensembl" id="ENST00000699588.1">
    <property type="protein sequence ID" value="ENSP00000514460.1"/>
    <property type="gene ID" value="ENSG00000089091.18"/>
</dbReference>
<dbReference type="AlphaFoldDB" id="A0A8V8TNM4"/>
<dbReference type="Proteomes" id="UP000005640">
    <property type="component" value="Chromosome 20"/>
</dbReference>
<dbReference type="OpenTargets" id="ENSG00000089091"/>
<organism evidence="1 2">
    <name type="scientific">Homo sapiens</name>
    <name type="common">Human</name>
    <dbReference type="NCBI Taxonomy" id="9606"/>
    <lineage>
        <taxon>Eukaryota</taxon>
        <taxon>Metazoa</taxon>
        <taxon>Chordata</taxon>
        <taxon>Craniata</taxon>
        <taxon>Vertebrata</taxon>
        <taxon>Euteleostomi</taxon>
        <taxon>Mammalia</taxon>
        <taxon>Eutheria</taxon>
        <taxon>Euarchontoglires</taxon>
        <taxon>Primates</taxon>
        <taxon>Haplorrhini</taxon>
        <taxon>Catarrhini</taxon>
        <taxon>Hominidae</taxon>
        <taxon>Homo</taxon>
    </lineage>
</organism>
<reference evidence="1" key="5">
    <citation type="submission" date="2025-09" db="UniProtKB">
        <authorList>
            <consortium name="Ensembl"/>
        </authorList>
    </citation>
    <scope>IDENTIFICATION</scope>
</reference>
<reference evidence="1" key="4">
    <citation type="submission" date="2025-08" db="UniProtKB">
        <authorList>
            <consortium name="Ensembl"/>
        </authorList>
    </citation>
    <scope>IDENTIFICATION</scope>
</reference>
<reference evidence="1 2" key="1">
    <citation type="journal article" date="2001" name="Nature">
        <title>Initial sequencing and analysis of the human genome.</title>
        <authorList>
            <consortium name="International Human Genome Sequencing Consortium"/>
            <person name="Lander E.S."/>
            <person name="Linton L.M."/>
            <person name="Birren B."/>
            <person name="Nusbaum C."/>
            <person name="Zody M.C."/>
            <person name="Baldwin J."/>
            <person name="Devon K."/>
            <person name="Dewar K."/>
            <person name="Doyle M."/>
            <person name="FitzHugh W."/>
            <person name="Funke R."/>
            <person name="Gage D."/>
            <person name="Harris K."/>
            <person name="Heaford A."/>
            <person name="Howland J."/>
            <person name="Kann L."/>
            <person name="Lehoczky J."/>
            <person name="LeVine R."/>
            <person name="McEwan P."/>
            <person name="McKernan K."/>
            <person name="Meldrim J."/>
            <person name="Mesirov J.P."/>
            <person name="Miranda C."/>
            <person name="Morris W."/>
            <person name="Naylor J."/>
            <person name="Raymond C."/>
            <person name="Rosetti M."/>
            <person name="Santos R."/>
            <person name="Sheridan A."/>
            <person name="Sougnez C."/>
            <person name="Stange-Thomann N."/>
            <person name="Stojanovic N."/>
            <person name="Subramanian A."/>
            <person name="Wyman D."/>
            <person name="Rogers J."/>
            <person name="Sulston J."/>
            <person name="Ainscough R."/>
            <person name="Beck S."/>
            <person name="Bentley D."/>
            <person name="Burton J."/>
            <person name="Clee C."/>
            <person name="Carter N."/>
            <person name="Coulson A."/>
            <person name="Deadman R."/>
            <person name="Deloukas P."/>
            <person name="Dunham A."/>
            <person name="Dunham I."/>
            <person name="Durbin R."/>
            <person name="French L."/>
            <person name="Grafham D."/>
            <person name="Gregory S."/>
            <person name="Hubbard T."/>
            <person name="Humphray S."/>
            <person name="Hunt A."/>
            <person name="Jones M."/>
            <person name="Lloyd C."/>
            <person name="McMurray A."/>
            <person name="Matthews L."/>
            <person name="Mercer S."/>
            <person name="Milne S."/>
            <person name="Mullikin J.C."/>
            <person name="Mungall A."/>
            <person name="Plumb R."/>
            <person name="Ross M."/>
            <person name="Shownkeen R."/>
            <person name="Sims S."/>
            <person name="Waterston R.H."/>
            <person name="Wilson R.K."/>
            <person name="Hillier L.W."/>
            <person name="McPherson J.D."/>
            <person name="Marra M.A."/>
            <person name="Mardis E.R."/>
            <person name="Fulton L.A."/>
            <person name="Chinwalla A.T."/>
            <person name="Pepin K.H."/>
            <person name="Gish W.R."/>
            <person name="Chissoe S.L."/>
            <person name="Wendl M.C."/>
            <person name="Delehaunty K.D."/>
            <person name="Miner T.L."/>
            <person name="Delehaunty A."/>
            <person name="Kramer J.B."/>
            <person name="Cook L.L."/>
            <person name="Fulton R.S."/>
            <person name="Johnson D.L."/>
            <person name="Minx P.J."/>
            <person name="Clifton S.W."/>
            <person name="Hawkins T."/>
            <person name="Branscomb E."/>
            <person name="Predki P."/>
            <person name="Richardson P."/>
            <person name="Wenning S."/>
            <person name="Slezak T."/>
            <person name="Doggett N."/>
            <person name="Cheng J.F."/>
            <person name="Olsen A."/>
            <person name="Lucas S."/>
            <person name="Elkin C."/>
            <person name="Uberbacher E."/>
            <person name="Frazier M."/>
            <person name="Gibbs R.A."/>
            <person name="Muzny D.M."/>
            <person name="Scherer S.E."/>
            <person name="Bouck J.B."/>
            <person name="Sodergren E.J."/>
            <person name="Worley K.C."/>
            <person name="Rives C.M."/>
            <person name="Gorrell J.H."/>
            <person name="Metzker M.L."/>
            <person name="Naylor S.L."/>
            <person name="Kucherlapati R.S."/>
            <person name="Nelson D.L."/>
            <person name="Weinstock G.M."/>
            <person name="Sakaki Y."/>
            <person name="Fujiyama A."/>
            <person name="Hattori M."/>
            <person name="Yada T."/>
            <person name="Toyoda A."/>
            <person name="Itoh T."/>
            <person name="Kawagoe C."/>
            <person name="Watanabe H."/>
            <person name="Totoki Y."/>
            <person name="Taylor T."/>
            <person name="Weissenbach J."/>
            <person name="Heilig R."/>
            <person name="Saurin W."/>
            <person name="Artiguenave F."/>
            <person name="Brottier P."/>
            <person name="Bruls T."/>
            <person name="Pelletier E."/>
            <person name="Robert C."/>
            <person name="Wincker P."/>
            <person name="Smith D.R."/>
            <person name="Doucette-Stamm L."/>
            <person name="Rubenfield M."/>
            <person name="Weinstock K."/>
            <person name="Lee H.M."/>
            <person name="Dubois J."/>
            <person name="Rosenthal A."/>
            <person name="Platzer M."/>
            <person name="Nyakatura G."/>
            <person name="Taudien S."/>
            <person name="Rump A."/>
            <person name="Yang H."/>
            <person name="Yu J."/>
            <person name="Wang J."/>
            <person name="Huang G."/>
            <person name="Gu J."/>
            <person name="Hood L."/>
            <person name="Rowen L."/>
            <person name="Madan A."/>
            <person name="Qin S."/>
            <person name="Davis R.W."/>
            <person name="Federspiel N.A."/>
            <person name="Abola A.P."/>
            <person name="Proctor M.J."/>
            <person name="Myers R.M."/>
            <person name="Schmutz J."/>
            <person name="Dickson M."/>
            <person name="Grimwood J."/>
            <person name="Cox D.R."/>
            <person name="Olson M.V."/>
            <person name="Kaul R."/>
            <person name="Raymond C."/>
            <person name="Shimizu N."/>
            <person name="Kawasaki K."/>
            <person name="Minoshima S."/>
            <person name="Evans G.A."/>
            <person name="Athanasiou M."/>
            <person name="Schultz R."/>
            <person name="Roe B.A."/>
            <person name="Chen F."/>
            <person name="Pan H."/>
            <person name="Ramser J."/>
            <person name="Lehrach H."/>
            <person name="Reinhardt R."/>
            <person name="McCombie W.R."/>
            <person name="de la Bastide M."/>
            <person name="Dedhia N."/>
            <person name="Blocker H."/>
            <person name="Hornischer K."/>
            <person name="Nordsiek G."/>
            <person name="Agarwala R."/>
            <person name="Aravind L."/>
            <person name="Bailey J.A."/>
            <person name="Bateman A."/>
            <person name="Batzoglou S."/>
            <person name="Birney E."/>
            <person name="Bork P."/>
            <person name="Brown D.G."/>
            <person name="Burge C.B."/>
            <person name="Cerutti L."/>
            <person name="Chen H.C."/>
            <person name="Church D."/>
            <person name="Clamp M."/>
            <person name="Copley R.R."/>
            <person name="Doerks T."/>
            <person name="Eddy S.R."/>
            <person name="Eichler E.E."/>
            <person name="Furey T.S."/>
            <person name="Galagan J."/>
            <person name="Gilbert J.G."/>
            <person name="Harmon C."/>
            <person name="Hayashizaki Y."/>
            <person name="Haussler D."/>
            <person name="Hermjakob H."/>
            <person name="Hokamp K."/>
            <person name="Jang W."/>
            <person name="Johnson L.S."/>
            <person name="Jones T.A."/>
            <person name="Kasif S."/>
            <person name="Kaspryzk A."/>
            <person name="Kennedy S."/>
            <person name="Kent W.J."/>
            <person name="Kitts P."/>
            <person name="Koonin E.V."/>
            <person name="Korf I."/>
            <person name="Kulp D."/>
            <person name="Lancet D."/>
            <person name="Lowe T.M."/>
            <person name="McLysaght A."/>
            <person name="Mikkelsen T."/>
            <person name="Moran J.V."/>
            <person name="Mulder N."/>
            <person name="Pollara V.J."/>
            <person name="Ponting C.P."/>
            <person name="Schuler G."/>
            <person name="Schultz J."/>
            <person name="Slater G."/>
            <person name="Smit A.F."/>
            <person name="Stupka E."/>
            <person name="Szustakowski J."/>
            <person name="Thierry-Mieg D."/>
            <person name="Thierry-Mieg J."/>
            <person name="Wagner L."/>
            <person name="Wallis J."/>
            <person name="Wheeler R."/>
            <person name="Williams A."/>
            <person name="Wolf Y.I."/>
            <person name="Wolfe K.H."/>
            <person name="Yang S.P."/>
            <person name="Yeh R.F."/>
            <person name="Collins F."/>
            <person name="Guyer M.S."/>
            <person name="Peterson J."/>
            <person name="Felsenfeld A."/>
            <person name="Wetterstrand K.A."/>
            <person name="Patrinos A."/>
            <person name="Morgan M.J."/>
            <person name="de Jong P."/>
            <person name="Catanese J.J."/>
            <person name="Osoegawa K."/>
            <person name="Shizuya H."/>
            <person name="Choi S."/>
            <person name="Chen Y.J."/>
        </authorList>
    </citation>
    <scope>NUCLEOTIDE SEQUENCE [LARGE SCALE GENOMIC DNA]</scope>
</reference>
<dbReference type="EMBL" id="AL121893">
    <property type="status" value="NOT_ANNOTATED_CDS"/>
    <property type="molecule type" value="Genomic_DNA"/>
</dbReference>
<accession>A0A8V8TNM4</accession>
<reference evidence="1 2" key="2">
    <citation type="journal article" date="2001" name="Nature">
        <title>The DNA sequence and comparative analysis of human chromosome 20.</title>
        <authorList>
            <person name="Deloukas P."/>
            <person name="Matthews L.H."/>
            <person name="Ashurst J."/>
            <person name="Burton J."/>
            <person name="Gilbert J.G."/>
            <person name="Jones M."/>
            <person name="Stavrides G."/>
            <person name="Almeida J.P."/>
            <person name="Babbage A.K."/>
            <person name="Bagguley C.L."/>
            <person name="Bailey J."/>
            <person name="Barlow K.F."/>
            <person name="Bates K.N."/>
            <person name="Beard L.M."/>
            <person name="Beare D.M."/>
            <person name="Beasley O.P."/>
            <person name="Bird C.P."/>
            <person name="Blakey S.E."/>
            <person name="Bridgeman A.M."/>
            <person name="Brown A.J."/>
            <person name="Buck D."/>
            <person name="Burrill W."/>
            <person name="Butler A.P."/>
            <person name="Carder C."/>
            <person name="Carter N.P."/>
            <person name="Chapman J.C."/>
            <person name="Clamp M."/>
            <person name="Clark G."/>
            <person name="Clark L.N."/>
            <person name="Clark S.Y."/>
            <person name="Clee C.M."/>
            <person name="Clegg S."/>
            <person name="Cobley V.E."/>
            <person name="Collier R.E."/>
            <person name="Connor R."/>
            <person name="Corby N.R."/>
            <person name="Coulson A."/>
            <person name="Coville G.J."/>
            <person name="Deadman R."/>
            <person name="Dhami P."/>
            <person name="Dunn M."/>
            <person name="Ellington A.G."/>
            <person name="Frankland J.A."/>
            <person name="Fraser A."/>
            <person name="French L."/>
            <person name="Garner P."/>
            <person name="Grafham D.V."/>
            <person name="Griffiths C."/>
            <person name="Griffiths M.N."/>
            <person name="Gwilliam R."/>
            <person name="Hall R.E."/>
            <person name="Hammond S."/>
            <person name="Harley J.L."/>
            <person name="Heath P.D."/>
            <person name="Ho S."/>
            <person name="Holden J.L."/>
            <person name="Howden P.J."/>
            <person name="Huckle E."/>
            <person name="Hunt A.R."/>
            <person name="Hunt S.E."/>
            <person name="Jekosch K."/>
            <person name="Johnson C.M."/>
            <person name="Johnson D."/>
            <person name="Kay M.P."/>
            <person name="Kimberley A.M."/>
            <person name="King A."/>
            <person name="Knights A."/>
            <person name="Laird G.K."/>
            <person name="Lawlor S."/>
            <person name="Lehvaslaiho M.H."/>
            <person name="Leversha M."/>
            <person name="Lloyd C."/>
            <person name="Lloyd D.M."/>
            <person name="Lovell J.D."/>
            <person name="Marsh V.L."/>
            <person name="Martin S.L."/>
            <person name="McConnachie L.J."/>
            <person name="McLay K."/>
            <person name="McMurray A.A."/>
            <person name="Milne S."/>
            <person name="Mistry D."/>
            <person name="Moore M.J."/>
            <person name="Mullikin J.C."/>
            <person name="Nickerson T."/>
            <person name="Oliver K."/>
            <person name="Parker A."/>
            <person name="Patel R."/>
            <person name="Pearce T.A."/>
            <person name="Peck A.I."/>
            <person name="Phillimore B.J."/>
            <person name="Prathalingam S.R."/>
            <person name="Plumb R.W."/>
            <person name="Ramsay H."/>
            <person name="Rice C.M."/>
            <person name="Ross M.T."/>
            <person name="Scott C.E."/>
            <person name="Sehra H.K."/>
            <person name="Shownkeen R."/>
            <person name="Sims S."/>
            <person name="Skuce C.D."/>
            <person name="Smith M.L."/>
            <person name="Soderlund C."/>
            <person name="Steward C.A."/>
            <person name="Sulston J.E."/>
            <person name="Swann M."/>
            <person name="Sycamore N."/>
            <person name="Taylor R."/>
            <person name="Tee L."/>
            <person name="Thomas D.W."/>
            <person name="Thorpe A."/>
            <person name="Tracey A."/>
            <person name="Tromans A.C."/>
            <person name="Vaudin M."/>
            <person name="Wall M."/>
            <person name="Wallis J.M."/>
            <person name="Whitehead S.L."/>
            <person name="Whittaker P."/>
            <person name="Willey D.L."/>
            <person name="Williams L."/>
            <person name="Williams S.A."/>
            <person name="Wilming L."/>
            <person name="Wray P.W."/>
            <person name="Hubbard T."/>
            <person name="Durbin R.M."/>
            <person name="Bentley D.R."/>
            <person name="Beck S."/>
            <person name="Rogers J."/>
        </authorList>
    </citation>
    <scope>NUCLEOTIDE SEQUENCE [LARGE SCALE GENOMIC DNA]</scope>
</reference>
<dbReference type="PANTHER" id="PTHR16058">
    <property type="entry name" value="DOUBLE ZINC RIBBON AND ANKYRIN REPEAT-CONTAINING PROTEIN 1"/>
    <property type="match status" value="1"/>
</dbReference>
<dbReference type="EMBL" id="AL049646">
    <property type="status" value="NOT_ANNOTATED_CDS"/>
    <property type="molecule type" value="Genomic_DNA"/>
</dbReference>
<protein>
    <submittedName>
        <fullName evidence="1">Double zinc ribbon and ankyrin repeat domains 1</fullName>
    </submittedName>
</protein>
<dbReference type="Ensembl" id="ENST00000699588.1">
    <property type="protein sequence ID" value="ENSP00000514460.1"/>
    <property type="gene ID" value="ENSG00000089091.17"/>
</dbReference>
<evidence type="ECO:0007829" key="3">
    <source>
        <dbReference type="PeptideAtlas" id="A0A8V8TNM4"/>
    </source>
</evidence>
<reference evidence="1 2" key="3">
    <citation type="journal article" date="2004" name="Nature">
        <title>Finishing the euchromatic sequence of the human genome.</title>
        <authorList>
            <consortium name="International Human Genome Sequencing Consortium"/>
        </authorList>
    </citation>
    <scope>NUCLEOTIDE SEQUENCE [LARGE SCALE GENOMIC DNA]</scope>
</reference>
<dbReference type="OrthoDB" id="10033229at2759"/>
<dbReference type="InterPro" id="IPR052481">
    <property type="entry name" value="DZAN1"/>
</dbReference>
<dbReference type="GeneTree" id="ENSGT00390000000549"/>
<evidence type="ECO:0000313" key="2">
    <source>
        <dbReference type="Proteomes" id="UP000005640"/>
    </source>
</evidence>
<proteinExistence type="evidence at protein level"/>
<evidence type="ECO:0000313" key="1">
    <source>
        <dbReference type="Ensembl" id="ENSP00000514460.1"/>
    </source>
</evidence>
<dbReference type="EMBL" id="AL158176">
    <property type="status" value="NOT_ANNOTATED_CDS"/>
    <property type="molecule type" value="Genomic_DNA"/>
</dbReference>
<dbReference type="PANTHER" id="PTHR16058:SF4">
    <property type="entry name" value="DOUBLE ZINC RIBBON AND ANKYRIN REPEAT-CONTAINING PROTEIN 1"/>
    <property type="match status" value="1"/>
</dbReference>